<evidence type="ECO:0000256" key="7">
    <source>
        <dbReference type="ARBA" id="ARBA00022824"/>
    </source>
</evidence>
<keyword evidence="16" id="KW-1185">Reference proteome</keyword>
<dbReference type="GO" id="GO:0008395">
    <property type="term" value="F:steroid hydroxylase activity"/>
    <property type="evidence" value="ECO:0007669"/>
    <property type="project" value="TreeGrafter"/>
</dbReference>
<feature type="binding site" evidence="14">
    <location>
        <position position="296"/>
    </location>
    <ligand>
        <name>substrate</name>
    </ligand>
</feature>
<reference evidence="15" key="1">
    <citation type="submission" date="2019-06" db="EMBL/GenBank/DDBJ databases">
        <authorList>
            <consortium name="Wellcome Sanger Institute Data Sharing"/>
        </authorList>
    </citation>
    <scope>NUCLEOTIDE SEQUENCE [LARGE SCALE GENOMIC DNA]</scope>
</reference>
<reference evidence="15" key="2">
    <citation type="submission" date="2025-08" db="UniProtKB">
        <authorList>
            <consortium name="Ensembl"/>
        </authorList>
    </citation>
    <scope>IDENTIFICATION</scope>
</reference>
<keyword evidence="9 13" id="KW-0408">Iron</keyword>
<feature type="binding site" evidence="14">
    <location>
        <position position="119"/>
    </location>
    <ligand>
        <name>substrate</name>
    </ligand>
</feature>
<dbReference type="GO" id="GO:0042632">
    <property type="term" value="P:cholesterol homeostasis"/>
    <property type="evidence" value="ECO:0007669"/>
    <property type="project" value="TreeGrafter"/>
</dbReference>
<dbReference type="PRINTS" id="PR00465">
    <property type="entry name" value="EP450IV"/>
</dbReference>
<sequence>MLLHSRTPKTCEMHDRTIDFQLHCFLLLELCLFFVSLCSRENEPPLIKGWIPFLGKALEFRKDSLKFLLEQKRKHGDIFTVRMAGKYMTFVLDPLLYPHIIKHSQQLDFREFLQNTTPRTFGYPPVHSKMFSGLKEQIAYSFTLLQGNNLTLLTERMLDNLMLVFRQDHLGHSGWRSGSIYQFCLSMMFEATLLTMYGHPAAATRHGGVSALRDDFLKFDSKFHLLVQQVPIWLFWGMKAVRKNLINYFMPDHISRWTDMSEFIRMRMEMFEDHENLRDVDKAAHHFAMLWAALTNSVPATFWAMYYLLSHPEALQVVRQEIQEVFQISDVEFSSNTNVKLHREEMDKLPYLESAIKESFRLSSVTMSLRVVQEDFNLRLGESRSIAVREGDIIIMYPQIMYFDPEIYEEPKKFRFDRYVHNGAEKTDFYKDNQKLKHYLMPFGLGSSLCPGRFFAMSQIKQFLCLMLLYFDLQLEDGQSHFEPRKAGLGFKLHSADIRFRYRLRADNKIDGGY</sequence>
<comment type="cofactor">
    <cofactor evidence="1 13">
        <name>heme</name>
        <dbReference type="ChEBI" id="CHEBI:30413"/>
    </cofactor>
</comment>
<evidence type="ECO:0000256" key="10">
    <source>
        <dbReference type="ARBA" id="ARBA00023098"/>
    </source>
</evidence>
<comment type="similarity">
    <text evidence="4">Belongs to the cytochrome P450 family.</text>
</comment>
<organism evidence="15 16">
    <name type="scientific">Salarias fasciatus</name>
    <name type="common">Jewelled blenny</name>
    <name type="synonym">Blennius fasciatus</name>
    <dbReference type="NCBI Taxonomy" id="181472"/>
    <lineage>
        <taxon>Eukaryota</taxon>
        <taxon>Metazoa</taxon>
        <taxon>Chordata</taxon>
        <taxon>Craniata</taxon>
        <taxon>Vertebrata</taxon>
        <taxon>Euteleostomi</taxon>
        <taxon>Actinopterygii</taxon>
        <taxon>Neopterygii</taxon>
        <taxon>Teleostei</taxon>
        <taxon>Neoteleostei</taxon>
        <taxon>Acanthomorphata</taxon>
        <taxon>Ovalentaria</taxon>
        <taxon>Blenniimorphae</taxon>
        <taxon>Blenniiformes</taxon>
        <taxon>Blennioidei</taxon>
        <taxon>Blenniidae</taxon>
        <taxon>Salariinae</taxon>
        <taxon>Salarias</taxon>
    </lineage>
</organism>
<dbReference type="PANTHER" id="PTHR24304">
    <property type="entry name" value="CYTOCHROME P450 FAMILY 7"/>
    <property type="match status" value="1"/>
</dbReference>
<proteinExistence type="inferred from homology"/>
<keyword evidence="10" id="KW-0443">Lipid metabolism</keyword>
<dbReference type="GO" id="GO:0020037">
    <property type="term" value="F:heme binding"/>
    <property type="evidence" value="ECO:0007669"/>
    <property type="project" value="InterPro"/>
</dbReference>
<dbReference type="GO" id="GO:0016705">
    <property type="term" value="F:oxidoreductase activity, acting on paired donors, with incorporation or reduction of molecular oxygen"/>
    <property type="evidence" value="ECO:0007669"/>
    <property type="project" value="InterPro"/>
</dbReference>
<evidence type="ECO:0000256" key="5">
    <source>
        <dbReference type="ARBA" id="ARBA00022617"/>
    </source>
</evidence>
<dbReference type="GO" id="GO:0005506">
    <property type="term" value="F:iron ion binding"/>
    <property type="evidence" value="ECO:0007669"/>
    <property type="project" value="InterPro"/>
</dbReference>
<dbReference type="Proteomes" id="UP000472267">
    <property type="component" value="Chromosome 18"/>
</dbReference>
<keyword evidence="12" id="KW-0753">Steroid metabolism</keyword>
<evidence type="ECO:0000256" key="8">
    <source>
        <dbReference type="ARBA" id="ARBA00023002"/>
    </source>
</evidence>
<evidence type="ECO:0000256" key="3">
    <source>
        <dbReference type="ARBA" id="ARBA00004860"/>
    </source>
</evidence>
<comment type="subcellular location">
    <subcellularLocation>
        <location evidence="2">Endoplasmic reticulum membrane</location>
    </subcellularLocation>
</comment>
<dbReference type="GO" id="GO:0005789">
    <property type="term" value="C:endoplasmic reticulum membrane"/>
    <property type="evidence" value="ECO:0007669"/>
    <property type="project" value="UniProtKB-SubCell"/>
</dbReference>
<keyword evidence="11" id="KW-0472">Membrane</keyword>
<dbReference type="PIRSF" id="PIRSF000047">
    <property type="entry name" value="Cytochrome_CYPVIIA1"/>
    <property type="match status" value="1"/>
</dbReference>
<dbReference type="InterPro" id="IPR001128">
    <property type="entry name" value="Cyt_P450"/>
</dbReference>
<dbReference type="FunCoup" id="A0A672HYJ9">
    <property type="interactions" value="14"/>
</dbReference>
<evidence type="ECO:0000256" key="11">
    <source>
        <dbReference type="ARBA" id="ARBA00023136"/>
    </source>
</evidence>
<evidence type="ECO:0000256" key="13">
    <source>
        <dbReference type="PIRSR" id="PIRSR000047-1"/>
    </source>
</evidence>
<evidence type="ECO:0000256" key="14">
    <source>
        <dbReference type="PIRSR" id="PIRSR000047-2"/>
    </source>
</evidence>
<dbReference type="GO" id="GO:0006699">
    <property type="term" value="P:bile acid biosynthetic process"/>
    <property type="evidence" value="ECO:0007669"/>
    <property type="project" value="TreeGrafter"/>
</dbReference>
<evidence type="ECO:0000256" key="4">
    <source>
        <dbReference type="ARBA" id="ARBA00010617"/>
    </source>
</evidence>
<protein>
    <submittedName>
        <fullName evidence="15">25-hydroxycholesterol 7-alpha-hydroxylase-like</fullName>
    </submittedName>
</protein>
<keyword evidence="7" id="KW-0256">Endoplasmic reticulum</keyword>
<evidence type="ECO:0000256" key="6">
    <source>
        <dbReference type="ARBA" id="ARBA00022723"/>
    </source>
</evidence>
<evidence type="ECO:0000313" key="16">
    <source>
        <dbReference type="Proteomes" id="UP000472267"/>
    </source>
</evidence>
<accession>A0A672HYJ9</accession>
<dbReference type="InterPro" id="IPR036396">
    <property type="entry name" value="Cyt_P450_sf"/>
</dbReference>
<dbReference type="Gene3D" id="1.10.630.10">
    <property type="entry name" value="Cytochrome P450"/>
    <property type="match status" value="1"/>
</dbReference>
<gene>
    <name evidence="15" type="primary">LOC115406115</name>
</gene>
<evidence type="ECO:0000256" key="2">
    <source>
        <dbReference type="ARBA" id="ARBA00004586"/>
    </source>
</evidence>
<dbReference type="OMA" id="WHEAIRI"/>
<evidence type="ECO:0000256" key="12">
    <source>
        <dbReference type="ARBA" id="ARBA00023221"/>
    </source>
</evidence>
<keyword evidence="8" id="KW-0560">Oxidoreductase</keyword>
<dbReference type="SUPFAM" id="SSF48264">
    <property type="entry name" value="Cytochrome P450"/>
    <property type="match status" value="1"/>
</dbReference>
<dbReference type="AlphaFoldDB" id="A0A672HYJ9"/>
<keyword evidence="5 13" id="KW-0349">Heme</keyword>
<evidence type="ECO:0000313" key="15">
    <source>
        <dbReference type="Ensembl" id="ENSSFAP00005034456.1"/>
    </source>
</evidence>
<comment type="pathway">
    <text evidence="3">Lipid metabolism; bile acid biosynthesis.</text>
</comment>
<evidence type="ECO:0000256" key="9">
    <source>
        <dbReference type="ARBA" id="ARBA00023004"/>
    </source>
</evidence>
<dbReference type="InParanoid" id="A0A672HYJ9"/>
<keyword evidence="6 13" id="KW-0479">Metal-binding</keyword>
<dbReference type="Pfam" id="PF00067">
    <property type="entry name" value="p450"/>
    <property type="match status" value="1"/>
</dbReference>
<dbReference type="Ensembl" id="ENSSFAT00005035754.1">
    <property type="protein sequence ID" value="ENSSFAP00005034456.1"/>
    <property type="gene ID" value="ENSSFAG00005017422.1"/>
</dbReference>
<dbReference type="PANTHER" id="PTHR24304:SF0">
    <property type="entry name" value="CYTOCHROME P450 7B1"/>
    <property type="match status" value="1"/>
</dbReference>
<reference evidence="15" key="3">
    <citation type="submission" date="2025-09" db="UniProtKB">
        <authorList>
            <consortium name="Ensembl"/>
        </authorList>
    </citation>
    <scope>IDENTIFICATION</scope>
</reference>
<dbReference type="InterPro" id="IPR050529">
    <property type="entry name" value="CYP450_sterol_14alpha_dmase"/>
</dbReference>
<evidence type="ECO:0000256" key="1">
    <source>
        <dbReference type="ARBA" id="ARBA00001971"/>
    </source>
</evidence>
<dbReference type="InterPro" id="IPR024204">
    <property type="entry name" value="Cyt_P450_CYP7A1-type"/>
</dbReference>
<dbReference type="InterPro" id="IPR002403">
    <property type="entry name" value="Cyt_P450_E_grp-IV"/>
</dbReference>
<feature type="binding site" description="axial binding residue" evidence="13">
    <location>
        <position position="450"/>
    </location>
    <ligand>
        <name>heme</name>
        <dbReference type="ChEBI" id="CHEBI:30413"/>
    </ligand>
    <ligandPart>
        <name>Fe</name>
        <dbReference type="ChEBI" id="CHEBI:18248"/>
    </ligandPart>
</feature>
<name>A0A672HYJ9_SALFA</name>